<dbReference type="Proteomes" id="UP000269396">
    <property type="component" value="Unassembled WGS sequence"/>
</dbReference>
<organism evidence="1 2">
    <name type="scientific">Schistosoma mattheei</name>
    <dbReference type="NCBI Taxonomy" id="31246"/>
    <lineage>
        <taxon>Eukaryota</taxon>
        <taxon>Metazoa</taxon>
        <taxon>Spiralia</taxon>
        <taxon>Lophotrochozoa</taxon>
        <taxon>Platyhelminthes</taxon>
        <taxon>Trematoda</taxon>
        <taxon>Digenea</taxon>
        <taxon>Strigeidida</taxon>
        <taxon>Schistosomatoidea</taxon>
        <taxon>Schistosomatidae</taxon>
        <taxon>Schistosoma</taxon>
    </lineage>
</organism>
<reference evidence="1 2" key="1">
    <citation type="submission" date="2018-11" db="EMBL/GenBank/DDBJ databases">
        <authorList>
            <consortium name="Pathogen Informatics"/>
        </authorList>
    </citation>
    <scope>NUCLEOTIDE SEQUENCE [LARGE SCALE GENOMIC DNA]</scope>
    <source>
        <strain>Denwood</strain>
        <strain evidence="2">Zambia</strain>
    </source>
</reference>
<dbReference type="AlphaFoldDB" id="A0A3P8K075"/>
<evidence type="ECO:0000313" key="1">
    <source>
        <dbReference type="EMBL" id="VDP72296.1"/>
    </source>
</evidence>
<dbReference type="EMBL" id="UZAL01037657">
    <property type="protein sequence ID" value="VDP72296.1"/>
    <property type="molecule type" value="Genomic_DNA"/>
</dbReference>
<sequence length="146" mass="16744">MIHYELPELSEPPRTKAKWADLLRNQIKELFIPICKSGRFDLLNHIQLTLAVINTFDSITSRNRYHHNVHDDMISLEKLLVKFERSLLVASQADAKLIQQLQKPTHCEPILLNAYKEAIIVGLKERNVSTIIAPLGHHDIQVQPSP</sequence>
<name>A0A3P8K075_9TREM</name>
<protein>
    <submittedName>
        <fullName evidence="1">Uncharacterized protein</fullName>
    </submittedName>
</protein>
<accession>A0A3P8K075</accession>
<proteinExistence type="predicted"/>
<evidence type="ECO:0000313" key="2">
    <source>
        <dbReference type="Proteomes" id="UP000269396"/>
    </source>
</evidence>
<keyword evidence="2" id="KW-1185">Reference proteome</keyword>
<gene>
    <name evidence="1" type="ORF">SMTD_LOCUS16772</name>
</gene>